<evidence type="ECO:0000256" key="1">
    <source>
        <dbReference type="SAM" id="SignalP"/>
    </source>
</evidence>
<proteinExistence type="predicted"/>
<accession>A0ABQ7EZ26</accession>
<organism evidence="2 3">
    <name type="scientific">Brassica cretica</name>
    <name type="common">Mustard</name>
    <dbReference type="NCBI Taxonomy" id="69181"/>
    <lineage>
        <taxon>Eukaryota</taxon>
        <taxon>Viridiplantae</taxon>
        <taxon>Streptophyta</taxon>
        <taxon>Embryophyta</taxon>
        <taxon>Tracheophyta</taxon>
        <taxon>Spermatophyta</taxon>
        <taxon>Magnoliopsida</taxon>
        <taxon>eudicotyledons</taxon>
        <taxon>Gunneridae</taxon>
        <taxon>Pentapetalae</taxon>
        <taxon>rosids</taxon>
        <taxon>malvids</taxon>
        <taxon>Brassicales</taxon>
        <taxon>Brassicaceae</taxon>
        <taxon>Brassiceae</taxon>
        <taxon>Brassica</taxon>
    </lineage>
</organism>
<dbReference type="Proteomes" id="UP000266723">
    <property type="component" value="Unassembled WGS sequence"/>
</dbReference>
<evidence type="ECO:0000313" key="3">
    <source>
        <dbReference type="Proteomes" id="UP000266723"/>
    </source>
</evidence>
<comment type="caution">
    <text evidence="2">The sequence shown here is derived from an EMBL/GenBank/DDBJ whole genome shotgun (WGS) entry which is preliminary data.</text>
</comment>
<reference evidence="2 3" key="1">
    <citation type="journal article" date="2020" name="BMC Genomics">
        <title>Intraspecific diversification of the crop wild relative Brassica cretica Lam. using demographic model selection.</title>
        <authorList>
            <person name="Kioukis A."/>
            <person name="Michalopoulou V.A."/>
            <person name="Briers L."/>
            <person name="Pirintsos S."/>
            <person name="Studholme D.J."/>
            <person name="Pavlidis P."/>
            <person name="Sarris P.F."/>
        </authorList>
    </citation>
    <scope>NUCLEOTIDE SEQUENCE [LARGE SCALE GENOMIC DNA]</scope>
    <source>
        <strain evidence="3">cv. PFS-1207/04</strain>
    </source>
</reference>
<keyword evidence="3" id="KW-1185">Reference proteome</keyword>
<feature type="signal peptide" evidence="1">
    <location>
        <begin position="1"/>
        <end position="18"/>
    </location>
</feature>
<sequence>MALAMMVFTVVMTMVVVTEEEEEEVTVIDMEEAMAFCSSRYCGYVVVVVVVAKEKKIVVDGDEVMAFYSIDNKMSCYSDGGYGIGDDGVYGGGDHGIDAVKKRIVGVSTITPSWSVKFRSKDVAVKTIDEADMMYGGDGRRAVVVGNRGSW</sequence>
<gene>
    <name evidence="2" type="ORF">DY000_02044461</name>
</gene>
<protein>
    <submittedName>
        <fullName evidence="2">Uncharacterized protein</fullName>
    </submittedName>
</protein>
<evidence type="ECO:0000313" key="2">
    <source>
        <dbReference type="EMBL" id="KAF3608918.1"/>
    </source>
</evidence>
<keyword evidence="1" id="KW-0732">Signal</keyword>
<feature type="chain" id="PRO_5046851062" evidence="1">
    <location>
        <begin position="19"/>
        <end position="151"/>
    </location>
</feature>
<name>A0ABQ7EZ26_BRACR</name>
<dbReference type="EMBL" id="QGKV02000297">
    <property type="protein sequence ID" value="KAF3608918.1"/>
    <property type="molecule type" value="Genomic_DNA"/>
</dbReference>